<keyword evidence="1" id="KW-0472">Membrane</keyword>
<proteinExistence type="predicted"/>
<comment type="caution">
    <text evidence="2">The sequence shown here is derived from an EMBL/GenBank/DDBJ whole genome shotgun (WGS) entry which is preliminary data.</text>
</comment>
<evidence type="ECO:0000256" key="1">
    <source>
        <dbReference type="SAM" id="Phobius"/>
    </source>
</evidence>
<accession>A0A8X6G631</accession>
<dbReference type="EMBL" id="BMAO01034505">
    <property type="protein sequence ID" value="GFQ97016.1"/>
    <property type="molecule type" value="Genomic_DNA"/>
</dbReference>
<organism evidence="2 3">
    <name type="scientific">Trichonephila clavata</name>
    <name type="common">Joro spider</name>
    <name type="synonym">Nephila clavata</name>
    <dbReference type="NCBI Taxonomy" id="2740835"/>
    <lineage>
        <taxon>Eukaryota</taxon>
        <taxon>Metazoa</taxon>
        <taxon>Ecdysozoa</taxon>
        <taxon>Arthropoda</taxon>
        <taxon>Chelicerata</taxon>
        <taxon>Arachnida</taxon>
        <taxon>Araneae</taxon>
        <taxon>Araneomorphae</taxon>
        <taxon>Entelegynae</taxon>
        <taxon>Araneoidea</taxon>
        <taxon>Nephilidae</taxon>
        <taxon>Trichonephila</taxon>
    </lineage>
</organism>
<dbReference type="AlphaFoldDB" id="A0A8X6G631"/>
<reference evidence="2" key="1">
    <citation type="submission" date="2020-07" db="EMBL/GenBank/DDBJ databases">
        <title>Multicomponent nature underlies the extraordinary mechanical properties of spider dragline silk.</title>
        <authorList>
            <person name="Kono N."/>
            <person name="Nakamura H."/>
            <person name="Mori M."/>
            <person name="Yoshida Y."/>
            <person name="Ohtoshi R."/>
            <person name="Malay A.D."/>
            <person name="Moran D.A.P."/>
            <person name="Tomita M."/>
            <person name="Numata K."/>
            <person name="Arakawa K."/>
        </authorList>
    </citation>
    <scope>NUCLEOTIDE SEQUENCE</scope>
</reference>
<keyword evidence="1" id="KW-1133">Transmembrane helix</keyword>
<feature type="transmembrane region" description="Helical" evidence="1">
    <location>
        <begin position="6"/>
        <end position="25"/>
    </location>
</feature>
<sequence length="97" mass="10713">MAKNSKFHLQLVKILATIMLIYILAGKRKGVAEMEILTHLLRKGVNETVKVKNSWNEPSTLMNGLVPHPGKITGIAVAGPLLGFLKGDDYVVYKIEK</sequence>
<keyword evidence="3" id="KW-1185">Reference proteome</keyword>
<evidence type="ECO:0000313" key="3">
    <source>
        <dbReference type="Proteomes" id="UP000887116"/>
    </source>
</evidence>
<protein>
    <submittedName>
        <fullName evidence="2">Uncharacterized protein</fullName>
    </submittedName>
</protein>
<dbReference type="Proteomes" id="UP000887116">
    <property type="component" value="Unassembled WGS sequence"/>
</dbReference>
<gene>
    <name evidence="2" type="ORF">TNCT_548361</name>
</gene>
<keyword evidence="1" id="KW-0812">Transmembrane</keyword>
<evidence type="ECO:0000313" key="2">
    <source>
        <dbReference type="EMBL" id="GFQ97016.1"/>
    </source>
</evidence>
<name>A0A8X6G631_TRICU</name>